<feature type="domain" description="Cytochrome c-type biogenesis protein H TPR" evidence="2">
    <location>
        <begin position="151"/>
        <end position="285"/>
    </location>
</feature>
<dbReference type="EMBL" id="BNAP01000010">
    <property type="protein sequence ID" value="GHG93251.1"/>
    <property type="molecule type" value="Genomic_DNA"/>
</dbReference>
<accession>A0A8J3MD51</accession>
<dbReference type="Proteomes" id="UP000611500">
    <property type="component" value="Unassembled WGS sequence"/>
</dbReference>
<reference evidence="3" key="1">
    <citation type="journal article" date="2014" name="Int. J. Syst. Evol. Microbiol.">
        <title>Complete genome sequence of Corynebacterium casei LMG S-19264T (=DSM 44701T), isolated from a smear-ripened cheese.</title>
        <authorList>
            <consortium name="US DOE Joint Genome Institute (JGI-PGF)"/>
            <person name="Walter F."/>
            <person name="Albersmeier A."/>
            <person name="Kalinowski J."/>
            <person name="Ruckert C."/>
        </authorList>
    </citation>
    <scope>NUCLEOTIDE SEQUENCE</scope>
    <source>
        <strain evidence="3">CGMCC 1.7081</strain>
    </source>
</reference>
<protein>
    <submittedName>
        <fullName evidence="3">C-type cytochrome biogenesis protein CcmI</fullName>
    </submittedName>
</protein>
<keyword evidence="1" id="KW-0201">Cytochrome c-type biogenesis</keyword>
<evidence type="ECO:0000259" key="2">
    <source>
        <dbReference type="Pfam" id="PF23914"/>
    </source>
</evidence>
<dbReference type="Pfam" id="PF23914">
    <property type="entry name" value="TPR_CcmH_CycH"/>
    <property type="match status" value="1"/>
</dbReference>
<sequence>MTFWIVITGMALAATALLVLALRRGRADDGTAAAYDLKIYRDQLREVDRDLARGVIAEADADRIRAEVSRRILAADAALKAGQAPRGPTRTATAVVTVGLAALVIGGSLLLYRDIGAPGYGDLGLARRIELAAEARKDRPDQAAAEAQMPARTTPQMDADYKTLIEQLRSAVAARPDDLRGHMLLAQHEANIGNFSAAHAAQSRAIVLKGDAATAQDYADYAELLVMAAGGYVSPEAEQALGQALKRDPNNGPARYYWGLMMAQTGRPDVAFRLWEETLRMGPPDAYWIPAIRGQIEELAARAGVKYTLPPAGPAPMLKGPSAEDVDATRDMSAEDRQQMIRGMVDGLASRLADEGGSPAEWAQLIGALGVLGETDRAGAIYREALQTFADDTQALTQIEAAARNAGVAE</sequence>
<dbReference type="RefSeq" id="WP_028094494.1">
    <property type="nucleotide sequence ID" value="NZ_BNAP01000010.1"/>
</dbReference>
<evidence type="ECO:0000313" key="4">
    <source>
        <dbReference type="Proteomes" id="UP000611500"/>
    </source>
</evidence>
<comment type="caution">
    <text evidence="3">The sequence shown here is derived from an EMBL/GenBank/DDBJ whole genome shotgun (WGS) entry which is preliminary data.</text>
</comment>
<dbReference type="InterPro" id="IPR056413">
    <property type="entry name" value="TPR_CcmH_CycH"/>
</dbReference>
<name>A0A8J3MD51_9RHOB</name>
<reference evidence="3" key="2">
    <citation type="submission" date="2020-09" db="EMBL/GenBank/DDBJ databases">
        <authorList>
            <person name="Sun Q."/>
            <person name="Zhou Y."/>
        </authorList>
    </citation>
    <scope>NUCLEOTIDE SEQUENCE</scope>
    <source>
        <strain evidence="3">CGMCC 1.7081</strain>
    </source>
</reference>
<dbReference type="GO" id="GO:0017004">
    <property type="term" value="P:cytochrome complex assembly"/>
    <property type="evidence" value="ECO:0007669"/>
    <property type="project" value="UniProtKB-KW"/>
</dbReference>
<dbReference type="SUPFAM" id="SSF48452">
    <property type="entry name" value="TPR-like"/>
    <property type="match status" value="1"/>
</dbReference>
<dbReference type="Gene3D" id="1.25.40.10">
    <property type="entry name" value="Tetratricopeptide repeat domain"/>
    <property type="match status" value="1"/>
</dbReference>
<keyword evidence="4" id="KW-1185">Reference proteome</keyword>
<evidence type="ECO:0000256" key="1">
    <source>
        <dbReference type="ARBA" id="ARBA00022748"/>
    </source>
</evidence>
<proteinExistence type="predicted"/>
<evidence type="ECO:0000313" key="3">
    <source>
        <dbReference type="EMBL" id="GHG93251.1"/>
    </source>
</evidence>
<gene>
    <name evidence="3" type="ORF">GCM10010961_25710</name>
</gene>
<dbReference type="AlphaFoldDB" id="A0A8J3MD51"/>
<dbReference type="InterPro" id="IPR017560">
    <property type="entry name" value="Cyt_c_biogenesis_CcmI"/>
</dbReference>
<dbReference type="NCBIfam" id="TIGR03142">
    <property type="entry name" value="cytochro_ccmI"/>
    <property type="match status" value="1"/>
</dbReference>
<organism evidence="3 4">
    <name type="scientific">Pseudodonghicola xiamenensis</name>
    <dbReference type="NCBI Taxonomy" id="337702"/>
    <lineage>
        <taxon>Bacteria</taxon>
        <taxon>Pseudomonadati</taxon>
        <taxon>Pseudomonadota</taxon>
        <taxon>Alphaproteobacteria</taxon>
        <taxon>Rhodobacterales</taxon>
        <taxon>Paracoccaceae</taxon>
        <taxon>Pseudodonghicola</taxon>
    </lineage>
</organism>
<dbReference type="InterPro" id="IPR011990">
    <property type="entry name" value="TPR-like_helical_dom_sf"/>
</dbReference>